<feature type="non-terminal residue" evidence="1">
    <location>
        <position position="1"/>
    </location>
</feature>
<proteinExistence type="predicted"/>
<evidence type="ECO:0000313" key="1">
    <source>
        <dbReference type="EMBL" id="GAH39594.1"/>
    </source>
</evidence>
<name>X1GDC6_9ZZZZ</name>
<dbReference type="EMBL" id="BARU01015040">
    <property type="protein sequence ID" value="GAH39594.1"/>
    <property type="molecule type" value="Genomic_DNA"/>
</dbReference>
<gene>
    <name evidence="1" type="ORF">S03H2_26145</name>
</gene>
<reference evidence="1" key="1">
    <citation type="journal article" date="2014" name="Front. Microbiol.">
        <title>High frequency of phylogenetically diverse reductive dehalogenase-homologous genes in deep subseafloor sedimentary metagenomes.</title>
        <authorList>
            <person name="Kawai M."/>
            <person name="Futagami T."/>
            <person name="Toyoda A."/>
            <person name="Takaki Y."/>
            <person name="Nishi S."/>
            <person name="Hori S."/>
            <person name="Arai W."/>
            <person name="Tsubouchi T."/>
            <person name="Morono Y."/>
            <person name="Uchiyama I."/>
            <person name="Ito T."/>
            <person name="Fujiyama A."/>
            <person name="Inagaki F."/>
            <person name="Takami H."/>
        </authorList>
    </citation>
    <scope>NUCLEOTIDE SEQUENCE</scope>
    <source>
        <strain evidence="1">Expedition CK06-06</strain>
    </source>
</reference>
<sequence length="42" mass="5107">LENISQVYQLDCNYCTTMSELIIFLEKTWHFNPILVYSIYIF</sequence>
<protein>
    <submittedName>
        <fullName evidence="1">Uncharacterized protein</fullName>
    </submittedName>
</protein>
<accession>X1GDC6</accession>
<comment type="caution">
    <text evidence="1">The sequence shown here is derived from an EMBL/GenBank/DDBJ whole genome shotgun (WGS) entry which is preliminary data.</text>
</comment>
<dbReference type="AlphaFoldDB" id="X1GDC6"/>
<organism evidence="1">
    <name type="scientific">marine sediment metagenome</name>
    <dbReference type="NCBI Taxonomy" id="412755"/>
    <lineage>
        <taxon>unclassified sequences</taxon>
        <taxon>metagenomes</taxon>
        <taxon>ecological metagenomes</taxon>
    </lineage>
</organism>